<dbReference type="AlphaFoldDB" id="A0A2I4PEQ1"/>
<reference evidence="2" key="1">
    <citation type="submission" date="2016-07" db="EMBL/GenBank/DDBJ databases">
        <title>Mitochondrial genome evolution in stichotrich ciliates.</title>
        <authorList>
            <person name="Chen X."/>
            <person name="Landweber L."/>
        </authorList>
    </citation>
    <scope>NUCLEOTIDE SEQUENCE</scope>
</reference>
<keyword evidence="1" id="KW-1133">Transmembrane helix</keyword>
<keyword evidence="1" id="KW-0472">Membrane</keyword>
<name>A0A2I4PEQ1_9SPIT</name>
<accession>A0A2I4PEQ1</accession>
<evidence type="ECO:0000313" key="2">
    <source>
        <dbReference type="EMBL" id="APW82409.1"/>
    </source>
</evidence>
<feature type="transmembrane region" description="Helical" evidence="1">
    <location>
        <begin position="20"/>
        <end position="40"/>
    </location>
</feature>
<keyword evidence="1" id="KW-0812">Transmembrane</keyword>
<sequence>MTDLNLLREIYFYNNSFEFFLINFIVFYGIFGSITLCFIIKKVFNFLNISQLKNINILNVINTTFFIRNQNFIKQQNTSTGTRVWLKKKKKFKNDF</sequence>
<dbReference type="EMBL" id="KX529838">
    <property type="protein sequence ID" value="APW82409.1"/>
    <property type="molecule type" value="Genomic_DNA"/>
</dbReference>
<gene>
    <name evidence="2" type="primary">nad6</name>
</gene>
<proteinExistence type="predicted"/>
<keyword evidence="2" id="KW-0496">Mitochondrion</keyword>
<evidence type="ECO:0000256" key="1">
    <source>
        <dbReference type="SAM" id="Phobius"/>
    </source>
</evidence>
<geneLocation type="mitochondrion" evidence="2"/>
<organism evidence="2">
    <name type="scientific">Laurentiella strenua</name>
    <dbReference type="NCBI Taxonomy" id="114681"/>
    <lineage>
        <taxon>Eukaryota</taxon>
        <taxon>Sar</taxon>
        <taxon>Alveolata</taxon>
        <taxon>Ciliophora</taxon>
        <taxon>Intramacronucleata</taxon>
        <taxon>Spirotrichea</taxon>
        <taxon>Stichotrichia</taxon>
        <taxon>Sporadotrichida</taxon>
        <taxon>Oxytrichidae</taxon>
        <taxon>Stylonychinae</taxon>
        <taxon>Laurentiella</taxon>
    </lineage>
</organism>
<protein>
    <submittedName>
        <fullName evidence="2">Nad6</fullName>
    </submittedName>
</protein>